<dbReference type="GO" id="GO:0006351">
    <property type="term" value="P:DNA-templated transcription"/>
    <property type="evidence" value="ECO:0007669"/>
    <property type="project" value="InterPro"/>
</dbReference>
<dbReference type="GO" id="GO:0000978">
    <property type="term" value="F:RNA polymerase II cis-regulatory region sequence-specific DNA binding"/>
    <property type="evidence" value="ECO:0007669"/>
    <property type="project" value="TreeGrafter"/>
</dbReference>
<dbReference type="GO" id="GO:0005634">
    <property type="term" value="C:nucleus"/>
    <property type="evidence" value="ECO:0007669"/>
    <property type="project" value="TreeGrafter"/>
</dbReference>
<dbReference type="PANTHER" id="PTHR31944">
    <property type="entry name" value="HEME-RESPONSIVE ZINC FINGER TRANSCRIPTION FACTOR HAP1"/>
    <property type="match status" value="1"/>
</dbReference>
<evidence type="ECO:0000256" key="3">
    <source>
        <dbReference type="ARBA" id="ARBA00023015"/>
    </source>
</evidence>
<evidence type="ECO:0000313" key="8">
    <source>
        <dbReference type="EMBL" id="KAJ5247411.1"/>
    </source>
</evidence>
<accession>A0A9W9PIF0</accession>
<gene>
    <name evidence="8" type="ORF">N7468_002394</name>
</gene>
<evidence type="ECO:0000256" key="4">
    <source>
        <dbReference type="ARBA" id="ARBA00023125"/>
    </source>
</evidence>
<dbReference type="GeneID" id="83198994"/>
<organism evidence="8 9">
    <name type="scientific">Penicillium chermesinum</name>
    <dbReference type="NCBI Taxonomy" id="63820"/>
    <lineage>
        <taxon>Eukaryota</taxon>
        <taxon>Fungi</taxon>
        <taxon>Dikarya</taxon>
        <taxon>Ascomycota</taxon>
        <taxon>Pezizomycotina</taxon>
        <taxon>Eurotiomycetes</taxon>
        <taxon>Eurotiomycetidae</taxon>
        <taxon>Eurotiales</taxon>
        <taxon>Aspergillaceae</taxon>
        <taxon>Penicillium</taxon>
    </lineage>
</organism>
<dbReference type="EMBL" id="JAPQKS010000002">
    <property type="protein sequence ID" value="KAJ5247411.1"/>
    <property type="molecule type" value="Genomic_DNA"/>
</dbReference>
<dbReference type="Pfam" id="PF04082">
    <property type="entry name" value="Fungal_trans"/>
    <property type="match status" value="1"/>
</dbReference>
<dbReference type="GO" id="GO:0008270">
    <property type="term" value="F:zinc ion binding"/>
    <property type="evidence" value="ECO:0007669"/>
    <property type="project" value="InterPro"/>
</dbReference>
<keyword evidence="2" id="KW-0862">Zinc</keyword>
<evidence type="ECO:0000313" key="9">
    <source>
        <dbReference type="Proteomes" id="UP001150941"/>
    </source>
</evidence>
<keyword evidence="6" id="KW-0539">Nucleus</keyword>
<name>A0A9W9PIF0_9EURO</name>
<evidence type="ECO:0000256" key="2">
    <source>
        <dbReference type="ARBA" id="ARBA00022833"/>
    </source>
</evidence>
<dbReference type="RefSeq" id="XP_058334832.1">
    <property type="nucleotide sequence ID" value="XM_058471691.1"/>
</dbReference>
<sequence>MFIRHCICYTPETFSIQNELCQQAEAYLHASNPRNAIDSGLKALNATSVSPDHDIATPLLHAYFDTWERVYCVVHKDTFWKEYYDTCIGIRRMSLGFRVLALAMMVLGQRSIDHDMPSQNQDHSERLSSWIECVEHYCYLLIDNQRLDLLSLQTICLFALYKGTTADRKEARTWIQRLAKIAVHARLHRDPSDLDAMSDFDKQLRRRLWASIVEIDIQVALEQGTSIPWVQNVDYDVDVYLGGRHTSRPTHLWPGCELQNALYESAKDRIAFLHATVDGTFCEKNAEDSARTLSRTLGTLDSICVSFSMVNSAPEPRILLRLHVLRPLLKAMQIIIFQLNNSDQIRETMTIYHKHALEFLRLYLKLSTSSRNGSLLSSTLFEVLSPSCNYTQMVVDSQVSS</sequence>
<dbReference type="InterPro" id="IPR007219">
    <property type="entry name" value="XnlR_reg_dom"/>
</dbReference>
<reference evidence="8" key="2">
    <citation type="journal article" date="2023" name="IMA Fungus">
        <title>Comparative genomic study of the Penicillium genus elucidates a diverse pangenome and 15 lateral gene transfer events.</title>
        <authorList>
            <person name="Petersen C."/>
            <person name="Sorensen T."/>
            <person name="Nielsen M.R."/>
            <person name="Sondergaard T.E."/>
            <person name="Sorensen J.L."/>
            <person name="Fitzpatrick D.A."/>
            <person name="Frisvad J.C."/>
            <person name="Nielsen K.L."/>
        </authorList>
    </citation>
    <scope>NUCLEOTIDE SEQUENCE</scope>
    <source>
        <strain evidence="8">IBT 19713</strain>
    </source>
</reference>
<evidence type="ECO:0000256" key="1">
    <source>
        <dbReference type="ARBA" id="ARBA00022723"/>
    </source>
</evidence>
<keyword evidence="4" id="KW-0238">DNA-binding</keyword>
<dbReference type="PANTHER" id="PTHR31944:SF131">
    <property type="entry name" value="HEME-RESPONSIVE ZINC FINGER TRANSCRIPTION FACTOR HAP1"/>
    <property type="match status" value="1"/>
</dbReference>
<keyword evidence="3" id="KW-0805">Transcription regulation</keyword>
<evidence type="ECO:0000256" key="6">
    <source>
        <dbReference type="ARBA" id="ARBA00023242"/>
    </source>
</evidence>
<keyword evidence="1" id="KW-0479">Metal-binding</keyword>
<feature type="domain" description="Xylanolytic transcriptional activator regulatory" evidence="7">
    <location>
        <begin position="60"/>
        <end position="227"/>
    </location>
</feature>
<evidence type="ECO:0000259" key="7">
    <source>
        <dbReference type="Pfam" id="PF04082"/>
    </source>
</evidence>
<dbReference type="OrthoDB" id="4236860at2759"/>
<keyword evidence="5" id="KW-0804">Transcription</keyword>
<proteinExistence type="predicted"/>
<evidence type="ECO:0000256" key="5">
    <source>
        <dbReference type="ARBA" id="ARBA00023163"/>
    </source>
</evidence>
<dbReference type="GO" id="GO:0001228">
    <property type="term" value="F:DNA-binding transcription activator activity, RNA polymerase II-specific"/>
    <property type="evidence" value="ECO:0007669"/>
    <property type="project" value="TreeGrafter"/>
</dbReference>
<keyword evidence="9" id="KW-1185">Reference proteome</keyword>
<dbReference type="CDD" id="cd12148">
    <property type="entry name" value="fungal_TF_MHR"/>
    <property type="match status" value="1"/>
</dbReference>
<dbReference type="InterPro" id="IPR051430">
    <property type="entry name" value="Fungal_TF_Env_Response"/>
</dbReference>
<comment type="caution">
    <text evidence="8">The sequence shown here is derived from an EMBL/GenBank/DDBJ whole genome shotgun (WGS) entry which is preliminary data.</text>
</comment>
<dbReference type="Proteomes" id="UP001150941">
    <property type="component" value="Unassembled WGS sequence"/>
</dbReference>
<dbReference type="AlphaFoldDB" id="A0A9W9PIF0"/>
<protein>
    <recommendedName>
        <fullName evidence="7">Xylanolytic transcriptional activator regulatory domain-containing protein</fullName>
    </recommendedName>
</protein>
<reference evidence="8" key="1">
    <citation type="submission" date="2022-11" db="EMBL/GenBank/DDBJ databases">
        <authorList>
            <person name="Petersen C."/>
        </authorList>
    </citation>
    <scope>NUCLEOTIDE SEQUENCE</scope>
    <source>
        <strain evidence="8">IBT 19713</strain>
    </source>
</reference>